<accession>A0A1G2BCH7</accession>
<dbReference type="Pfam" id="PF13727">
    <property type="entry name" value="CoA_binding_3"/>
    <property type="match status" value="1"/>
</dbReference>
<evidence type="ECO:0000256" key="4">
    <source>
        <dbReference type="ARBA" id="ARBA00022692"/>
    </source>
</evidence>
<comment type="similarity">
    <text evidence="2">Belongs to the bacterial sugar transferase family.</text>
</comment>
<name>A0A1G2BCH7_9BACT</name>
<evidence type="ECO:0000259" key="8">
    <source>
        <dbReference type="Pfam" id="PF02397"/>
    </source>
</evidence>
<feature type="transmembrane region" description="Helical" evidence="7">
    <location>
        <begin position="7"/>
        <end position="30"/>
    </location>
</feature>
<dbReference type="GO" id="GO:0016020">
    <property type="term" value="C:membrane"/>
    <property type="evidence" value="ECO:0007669"/>
    <property type="project" value="UniProtKB-SubCell"/>
</dbReference>
<evidence type="ECO:0000256" key="6">
    <source>
        <dbReference type="ARBA" id="ARBA00023136"/>
    </source>
</evidence>
<dbReference type="Pfam" id="PF02397">
    <property type="entry name" value="Bac_transf"/>
    <property type="match status" value="1"/>
</dbReference>
<keyword evidence="5 7" id="KW-1133">Transmembrane helix</keyword>
<dbReference type="Proteomes" id="UP000176420">
    <property type="component" value="Unassembled WGS sequence"/>
</dbReference>
<feature type="transmembrane region" description="Helical" evidence="7">
    <location>
        <begin position="111"/>
        <end position="133"/>
    </location>
</feature>
<evidence type="ECO:0000256" key="2">
    <source>
        <dbReference type="ARBA" id="ARBA00006464"/>
    </source>
</evidence>
<keyword evidence="4 7" id="KW-0812">Transmembrane</keyword>
<feature type="transmembrane region" description="Helical" evidence="7">
    <location>
        <begin position="86"/>
        <end position="105"/>
    </location>
</feature>
<dbReference type="AlphaFoldDB" id="A0A1G2BCH7"/>
<feature type="transmembrane region" description="Helical" evidence="7">
    <location>
        <begin position="50"/>
        <end position="74"/>
    </location>
</feature>
<comment type="subcellular location">
    <subcellularLocation>
        <location evidence="1">Membrane</location>
        <topology evidence="1">Multi-pass membrane protein</topology>
    </subcellularLocation>
</comment>
<dbReference type="PANTHER" id="PTHR30576">
    <property type="entry name" value="COLANIC BIOSYNTHESIS UDP-GLUCOSE LIPID CARRIER TRANSFERASE"/>
    <property type="match status" value="1"/>
</dbReference>
<reference evidence="9 10" key="1">
    <citation type="journal article" date="2016" name="Nat. Commun.">
        <title>Thousands of microbial genomes shed light on interconnected biogeochemical processes in an aquifer system.</title>
        <authorList>
            <person name="Anantharaman K."/>
            <person name="Brown C.T."/>
            <person name="Hug L.A."/>
            <person name="Sharon I."/>
            <person name="Castelle C.J."/>
            <person name="Probst A.J."/>
            <person name="Thomas B.C."/>
            <person name="Singh A."/>
            <person name="Wilkins M.J."/>
            <person name="Karaoz U."/>
            <person name="Brodie E.L."/>
            <person name="Williams K.H."/>
            <person name="Hubbard S.S."/>
            <person name="Banfield J.F."/>
        </authorList>
    </citation>
    <scope>NUCLEOTIDE SEQUENCE [LARGE SCALE GENOMIC DNA]</scope>
</reference>
<dbReference type="EMBL" id="MHKI01000020">
    <property type="protein sequence ID" value="OGY86426.1"/>
    <property type="molecule type" value="Genomic_DNA"/>
</dbReference>
<evidence type="ECO:0000256" key="1">
    <source>
        <dbReference type="ARBA" id="ARBA00004141"/>
    </source>
</evidence>
<protein>
    <recommendedName>
        <fullName evidence="8">Bacterial sugar transferase domain-containing protein</fullName>
    </recommendedName>
</protein>
<dbReference type="InterPro" id="IPR017475">
    <property type="entry name" value="EPS_sugar_tfrase"/>
</dbReference>
<evidence type="ECO:0000256" key="3">
    <source>
        <dbReference type="ARBA" id="ARBA00022679"/>
    </source>
</evidence>
<keyword evidence="6 7" id="KW-0472">Membrane</keyword>
<dbReference type="PANTHER" id="PTHR30576:SF10">
    <property type="entry name" value="SLL5057 PROTEIN"/>
    <property type="match status" value="1"/>
</dbReference>
<gene>
    <name evidence="9" type="ORF">A2319_01235</name>
</gene>
<evidence type="ECO:0000256" key="5">
    <source>
        <dbReference type="ARBA" id="ARBA00022989"/>
    </source>
</evidence>
<evidence type="ECO:0000313" key="10">
    <source>
        <dbReference type="Proteomes" id="UP000176420"/>
    </source>
</evidence>
<evidence type="ECO:0000313" key="9">
    <source>
        <dbReference type="EMBL" id="OGY86426.1"/>
    </source>
</evidence>
<organism evidence="9 10">
    <name type="scientific">Candidatus Kerfeldbacteria bacterium RIFOXYB2_FULL_38_14</name>
    <dbReference type="NCBI Taxonomy" id="1798547"/>
    <lineage>
        <taxon>Bacteria</taxon>
        <taxon>Candidatus Kerfeldiibacteriota</taxon>
    </lineage>
</organism>
<dbReference type="GO" id="GO:0016780">
    <property type="term" value="F:phosphotransferase activity, for other substituted phosphate groups"/>
    <property type="evidence" value="ECO:0007669"/>
    <property type="project" value="TreeGrafter"/>
</dbReference>
<proteinExistence type="inferred from homology"/>
<comment type="caution">
    <text evidence="9">The sequence shown here is derived from an EMBL/GenBank/DDBJ whole genome shotgun (WGS) entry which is preliminary data.</text>
</comment>
<feature type="transmembrane region" description="Helical" evidence="7">
    <location>
        <begin position="274"/>
        <end position="297"/>
    </location>
</feature>
<dbReference type="NCBIfam" id="TIGR03025">
    <property type="entry name" value="EPS_sugtrans"/>
    <property type="match status" value="1"/>
</dbReference>
<dbReference type="InterPro" id="IPR003362">
    <property type="entry name" value="Bact_transf"/>
</dbReference>
<feature type="domain" description="Bacterial sugar transferase" evidence="8">
    <location>
        <begin position="269"/>
        <end position="465"/>
    </location>
</feature>
<evidence type="ECO:0000256" key="7">
    <source>
        <dbReference type="SAM" id="Phobius"/>
    </source>
</evidence>
<sequence>MKKIELIFGGLLVPLDYCMLVLAAISAYFLRFQKPLTGLQPVLYTVPFETFLKMVGLVAVFWLVIFALASLYHIRGTRRLVEEFKKIFLACATGVLLIVIIFFFQRDFFSSRFIILAAFGFALVYVTIARFIVIYIERFLFKKGIGVHNVVLIGDAHTNNVIANELGQKKSLGLKVKLKFLNFDHKAQKAIEAYLSKTTLDELIQTNPNMDKEESLRLYEFCDERHIVYKYAAALFDTQSVNISVQPIAGVPIIEVKPTPLDGWGKIVKRCFDIFGSLILLILSSPFMLLTAILIFFDSGRPIFYYRNEDQKKTARIGQYGRPFFYFKFRSMVPNQHYKRYKELAAQNTRKDSPLVKIENDPRITRVGKIIRRFSFDELPEFFLVFKGTMSLVGPRPHLPEEVARYKRHHKRVLNMKPGVTGLAQISGRSDLDFEDEVRLDTFYMENWSLWLDIVILIKTPFILFKRRKAL</sequence>
<keyword evidence="3" id="KW-0808">Transferase</keyword>